<keyword evidence="2" id="KW-1277">Toxin-antitoxin system</keyword>
<dbReference type="InterPro" id="IPR016181">
    <property type="entry name" value="Acyl_CoA_acyltransferase"/>
</dbReference>
<comment type="caution">
    <text evidence="7">The sequence shown here is derived from an EMBL/GenBank/DDBJ whole genome shotgun (WGS) entry which is preliminary data.</text>
</comment>
<dbReference type="AlphaFoldDB" id="A0A0A0HY64"/>
<proteinExistence type="predicted"/>
<keyword evidence="1" id="KW-0678">Repressor</keyword>
<evidence type="ECO:0000256" key="4">
    <source>
        <dbReference type="ARBA" id="ARBA00023315"/>
    </source>
</evidence>
<dbReference type="RefSeq" id="WP_013720912.1">
    <property type="nucleotide sequence ID" value="NZ_JDRY01000170.1"/>
</dbReference>
<sequence>MELTIERIDDKHFLPIGDFQCKIEDKPMESFLKCEAITCDRMGEGNTFLLVGEDDVIGYYTIKCNAMQFRVDNMNKVYPAIEISRLAVDYRYERQGYGSAILNYILESIYELKKEVGIKYVMLFSVPSAISFYKDKFKFLEFPEDVNILPAWELDGCKGMYAVLE</sequence>
<comment type="catalytic activity">
    <reaction evidence="5">
        <text>glycyl-tRNA(Gly) + acetyl-CoA = N-acetylglycyl-tRNA(Gly) + CoA + H(+)</text>
        <dbReference type="Rhea" id="RHEA:81867"/>
        <dbReference type="Rhea" id="RHEA-COMP:9683"/>
        <dbReference type="Rhea" id="RHEA-COMP:19766"/>
        <dbReference type="ChEBI" id="CHEBI:15378"/>
        <dbReference type="ChEBI" id="CHEBI:57287"/>
        <dbReference type="ChEBI" id="CHEBI:57288"/>
        <dbReference type="ChEBI" id="CHEBI:78522"/>
        <dbReference type="ChEBI" id="CHEBI:232036"/>
    </reaction>
</comment>
<dbReference type="EMBL" id="JDRY01000170">
    <property type="protein sequence ID" value="KGM93338.1"/>
    <property type="molecule type" value="Genomic_DNA"/>
</dbReference>
<gene>
    <name evidence="7" type="ORF">Z955_15295</name>
</gene>
<dbReference type="GO" id="GO:0016747">
    <property type="term" value="F:acyltransferase activity, transferring groups other than amino-acyl groups"/>
    <property type="evidence" value="ECO:0007669"/>
    <property type="project" value="InterPro"/>
</dbReference>
<reference evidence="7 8" key="1">
    <citation type="submission" date="2014-01" db="EMBL/GenBank/DDBJ databases">
        <title>Plasmidome dynamics in the species complex Clostridium novyi sensu lato converts strains of independent lineages into distinctly different pathogens.</title>
        <authorList>
            <person name="Skarin H."/>
            <person name="Segerman B."/>
        </authorList>
    </citation>
    <scope>NUCLEOTIDE SEQUENCE [LARGE SCALE GENOMIC DNA]</scope>
    <source>
        <strain evidence="7 8">DC5</strain>
    </source>
</reference>
<evidence type="ECO:0000313" key="7">
    <source>
        <dbReference type="EMBL" id="KGM93338.1"/>
    </source>
</evidence>
<evidence type="ECO:0000313" key="8">
    <source>
        <dbReference type="Proteomes" id="UP000030014"/>
    </source>
</evidence>
<accession>A0A0A0HY64</accession>
<feature type="domain" description="N-acetyltransferase" evidence="6">
    <location>
        <begin position="49"/>
        <end position="134"/>
    </location>
</feature>
<evidence type="ECO:0000256" key="2">
    <source>
        <dbReference type="ARBA" id="ARBA00022649"/>
    </source>
</evidence>
<protein>
    <recommendedName>
        <fullName evidence="6">N-acetyltransferase domain-containing protein</fullName>
    </recommendedName>
</protein>
<dbReference type="Gene3D" id="3.40.630.30">
    <property type="match status" value="1"/>
</dbReference>
<dbReference type="Pfam" id="PF13508">
    <property type="entry name" value="Acetyltransf_7"/>
    <property type="match status" value="1"/>
</dbReference>
<dbReference type="CDD" id="cd04301">
    <property type="entry name" value="NAT_SF"/>
    <property type="match status" value="1"/>
</dbReference>
<evidence type="ECO:0000256" key="1">
    <source>
        <dbReference type="ARBA" id="ARBA00022491"/>
    </source>
</evidence>
<name>A0A0A0HY64_CLOBO</name>
<dbReference type="PANTHER" id="PTHR36449:SF1">
    <property type="entry name" value="ACETYLTRANSFERASE"/>
    <property type="match status" value="1"/>
</dbReference>
<dbReference type="SUPFAM" id="SSF55729">
    <property type="entry name" value="Acyl-CoA N-acyltransferases (Nat)"/>
    <property type="match status" value="1"/>
</dbReference>
<dbReference type="Proteomes" id="UP000030014">
    <property type="component" value="Unassembled WGS sequence"/>
</dbReference>
<evidence type="ECO:0000259" key="6">
    <source>
        <dbReference type="Pfam" id="PF13508"/>
    </source>
</evidence>
<keyword evidence="3" id="KW-0808">Transferase</keyword>
<evidence type="ECO:0000256" key="5">
    <source>
        <dbReference type="ARBA" id="ARBA00049880"/>
    </source>
</evidence>
<dbReference type="PANTHER" id="PTHR36449">
    <property type="entry name" value="ACETYLTRANSFERASE-RELATED"/>
    <property type="match status" value="1"/>
</dbReference>
<evidence type="ECO:0000256" key="3">
    <source>
        <dbReference type="ARBA" id="ARBA00022679"/>
    </source>
</evidence>
<keyword evidence="4" id="KW-0012">Acyltransferase</keyword>
<organism evidence="7 8">
    <name type="scientific">Clostridium botulinum C/D str. DC5</name>
    <dbReference type="NCBI Taxonomy" id="1443128"/>
    <lineage>
        <taxon>Bacteria</taxon>
        <taxon>Bacillati</taxon>
        <taxon>Bacillota</taxon>
        <taxon>Clostridia</taxon>
        <taxon>Eubacteriales</taxon>
        <taxon>Clostridiaceae</taxon>
        <taxon>Clostridium</taxon>
    </lineage>
</organism>
<dbReference type="InterPro" id="IPR000182">
    <property type="entry name" value="GNAT_dom"/>
</dbReference>